<comment type="cofactor">
    <cofactor evidence="1">
        <name>Zn(2+)</name>
        <dbReference type="ChEBI" id="CHEBI:29105"/>
    </cofactor>
</comment>
<proteinExistence type="predicted"/>
<dbReference type="EMBL" id="VXIV02001968">
    <property type="protein sequence ID" value="KAF6028272.1"/>
    <property type="molecule type" value="Genomic_DNA"/>
</dbReference>
<evidence type="ECO:0000256" key="1">
    <source>
        <dbReference type="ARBA" id="ARBA00001947"/>
    </source>
</evidence>
<dbReference type="Proteomes" id="UP000593567">
    <property type="component" value="Unassembled WGS sequence"/>
</dbReference>
<dbReference type="GO" id="GO:0008270">
    <property type="term" value="F:zinc ion binding"/>
    <property type="evidence" value="ECO:0007669"/>
    <property type="project" value="TreeGrafter"/>
</dbReference>
<reference evidence="6" key="1">
    <citation type="submission" date="2020-06" db="EMBL/GenBank/DDBJ databases">
        <title>Draft genome of Bugula neritina, a colonial animal packing powerful symbionts and potential medicines.</title>
        <authorList>
            <person name="Rayko M."/>
        </authorList>
    </citation>
    <scope>NUCLEOTIDE SEQUENCE [LARGE SCALE GENOMIC DNA]</scope>
    <source>
        <strain evidence="6">Kwan_BN1</strain>
    </source>
</reference>
<gene>
    <name evidence="6" type="ORF">EB796_013420</name>
</gene>
<dbReference type="InterPro" id="IPR032466">
    <property type="entry name" value="Metal_Hydrolase"/>
</dbReference>
<dbReference type="AlphaFoldDB" id="A0A7J7JPJ9"/>
<dbReference type="PANTHER" id="PTHR11271:SF6">
    <property type="entry name" value="GUANINE DEAMINASE"/>
    <property type="match status" value="1"/>
</dbReference>
<dbReference type="InterPro" id="IPR051607">
    <property type="entry name" value="Metallo-dep_hydrolases"/>
</dbReference>
<dbReference type="PANTHER" id="PTHR11271">
    <property type="entry name" value="GUANINE DEAMINASE"/>
    <property type="match status" value="1"/>
</dbReference>
<dbReference type="Gene3D" id="2.30.40.10">
    <property type="entry name" value="Urease, subunit C, domain 1"/>
    <property type="match status" value="1"/>
</dbReference>
<organism evidence="6 7">
    <name type="scientific">Bugula neritina</name>
    <name type="common">Brown bryozoan</name>
    <name type="synonym">Sertularia neritina</name>
    <dbReference type="NCBI Taxonomy" id="10212"/>
    <lineage>
        <taxon>Eukaryota</taxon>
        <taxon>Metazoa</taxon>
        <taxon>Spiralia</taxon>
        <taxon>Lophotrochozoa</taxon>
        <taxon>Bryozoa</taxon>
        <taxon>Gymnolaemata</taxon>
        <taxon>Cheilostomatida</taxon>
        <taxon>Flustrina</taxon>
        <taxon>Buguloidea</taxon>
        <taxon>Bugulidae</taxon>
        <taxon>Bugula</taxon>
    </lineage>
</organism>
<evidence type="ECO:0000256" key="4">
    <source>
        <dbReference type="ARBA" id="ARBA00022833"/>
    </source>
</evidence>
<comment type="caution">
    <text evidence="6">The sequence shown here is derived from an EMBL/GenBank/DDBJ whole genome shotgun (WGS) entry which is preliminary data.</text>
</comment>
<feature type="domain" description="Amidohydrolase-related" evidence="5">
    <location>
        <begin position="72"/>
        <end position="127"/>
    </location>
</feature>
<keyword evidence="4" id="KW-0862">Zinc</keyword>
<name>A0A7J7JPJ9_BUGNE</name>
<keyword evidence="2" id="KW-0479">Metal-binding</keyword>
<evidence type="ECO:0000259" key="5">
    <source>
        <dbReference type="Pfam" id="PF01979"/>
    </source>
</evidence>
<keyword evidence="3" id="KW-0378">Hydrolase</keyword>
<keyword evidence="7" id="KW-1185">Reference proteome</keyword>
<dbReference type="GO" id="GO:0006147">
    <property type="term" value="P:guanine catabolic process"/>
    <property type="evidence" value="ECO:0007669"/>
    <property type="project" value="UniProtKB-UniPathway"/>
</dbReference>
<accession>A0A7J7JPJ9</accession>
<dbReference type="Gene3D" id="3.20.20.140">
    <property type="entry name" value="Metal-dependent hydrolases"/>
    <property type="match status" value="1"/>
</dbReference>
<dbReference type="SUPFAM" id="SSF51556">
    <property type="entry name" value="Metallo-dependent hydrolases"/>
    <property type="match status" value="1"/>
</dbReference>
<protein>
    <recommendedName>
        <fullName evidence="5">Amidohydrolase-related domain-containing protein</fullName>
    </recommendedName>
</protein>
<dbReference type="GO" id="GO:0008892">
    <property type="term" value="F:guanine deaminase activity"/>
    <property type="evidence" value="ECO:0007669"/>
    <property type="project" value="TreeGrafter"/>
</dbReference>
<sequence>MDVNQSIAFYGTIIHSVDVKKPVVILENTVVAIKERKIVALQTGVEKKEAHQLISNLNIPIENFQILRTGEFIIPGLIDTHIHAPQYVNMGIGYDLTLLGWLDKYTFPTEAKFHDLDFASKVYSQVVKRTTTKWNYHCLLLCYYTSRCILATC</sequence>
<dbReference type="GO" id="GO:0005829">
    <property type="term" value="C:cytosol"/>
    <property type="evidence" value="ECO:0007669"/>
    <property type="project" value="TreeGrafter"/>
</dbReference>
<evidence type="ECO:0000256" key="2">
    <source>
        <dbReference type="ARBA" id="ARBA00022723"/>
    </source>
</evidence>
<evidence type="ECO:0000313" key="7">
    <source>
        <dbReference type="Proteomes" id="UP000593567"/>
    </source>
</evidence>
<evidence type="ECO:0000256" key="3">
    <source>
        <dbReference type="ARBA" id="ARBA00022801"/>
    </source>
</evidence>
<dbReference type="InterPro" id="IPR006680">
    <property type="entry name" value="Amidohydro-rel"/>
</dbReference>
<evidence type="ECO:0000313" key="6">
    <source>
        <dbReference type="EMBL" id="KAF6028272.1"/>
    </source>
</evidence>
<dbReference type="SUPFAM" id="SSF51338">
    <property type="entry name" value="Composite domain of metallo-dependent hydrolases"/>
    <property type="match status" value="1"/>
</dbReference>
<dbReference type="InterPro" id="IPR011059">
    <property type="entry name" value="Metal-dep_hydrolase_composite"/>
</dbReference>
<dbReference type="Pfam" id="PF01979">
    <property type="entry name" value="Amidohydro_1"/>
    <property type="match status" value="1"/>
</dbReference>
<dbReference type="UniPathway" id="UPA00603">
    <property type="reaction ID" value="UER00660"/>
</dbReference>
<dbReference type="OrthoDB" id="194468at2759"/>